<dbReference type="EMBL" id="CM031813">
    <property type="protein sequence ID" value="KAG6654364.1"/>
    <property type="molecule type" value="Genomic_DNA"/>
</dbReference>
<name>A0A8T1QJ40_CARIL</name>
<protein>
    <submittedName>
        <fullName evidence="2">Uncharacterized protein</fullName>
    </submittedName>
</protein>
<dbReference type="AlphaFoldDB" id="A0A8T1QJ40"/>
<comment type="caution">
    <text evidence="2">The sequence shown here is derived from an EMBL/GenBank/DDBJ whole genome shotgun (WGS) entry which is preliminary data.</text>
</comment>
<organism evidence="2 3">
    <name type="scientific">Carya illinoinensis</name>
    <name type="common">Pecan</name>
    <dbReference type="NCBI Taxonomy" id="32201"/>
    <lineage>
        <taxon>Eukaryota</taxon>
        <taxon>Viridiplantae</taxon>
        <taxon>Streptophyta</taxon>
        <taxon>Embryophyta</taxon>
        <taxon>Tracheophyta</taxon>
        <taxon>Spermatophyta</taxon>
        <taxon>Magnoliopsida</taxon>
        <taxon>eudicotyledons</taxon>
        <taxon>Gunneridae</taxon>
        <taxon>Pentapetalae</taxon>
        <taxon>rosids</taxon>
        <taxon>fabids</taxon>
        <taxon>Fagales</taxon>
        <taxon>Juglandaceae</taxon>
        <taxon>Carya</taxon>
    </lineage>
</organism>
<evidence type="ECO:0000256" key="1">
    <source>
        <dbReference type="SAM" id="Phobius"/>
    </source>
</evidence>
<dbReference type="Proteomes" id="UP000811609">
    <property type="component" value="Chromosome 5"/>
</dbReference>
<dbReference type="EMBL" id="CM031813">
    <property type="protein sequence ID" value="KAG6654365.1"/>
    <property type="molecule type" value="Genomic_DNA"/>
</dbReference>
<evidence type="ECO:0000313" key="3">
    <source>
        <dbReference type="Proteomes" id="UP000811609"/>
    </source>
</evidence>
<reference evidence="2" key="1">
    <citation type="submission" date="2020-12" db="EMBL/GenBank/DDBJ databases">
        <title>WGS assembly of Carya illinoinensis cv. Pawnee.</title>
        <authorList>
            <person name="Platts A."/>
            <person name="Shu S."/>
            <person name="Wright S."/>
            <person name="Barry K."/>
            <person name="Edger P."/>
            <person name="Pires J.C."/>
            <person name="Schmutz J."/>
        </authorList>
    </citation>
    <scope>NUCLEOTIDE SEQUENCE</scope>
    <source>
        <tissue evidence="2">Leaf</tissue>
    </source>
</reference>
<feature type="transmembrane region" description="Helical" evidence="1">
    <location>
        <begin position="61"/>
        <end position="81"/>
    </location>
</feature>
<keyword evidence="1" id="KW-0812">Transmembrane</keyword>
<accession>A0A8T1QJ40</accession>
<sequence length="98" mass="11321">MELDFNSRWLVPLSFNFFSSSFRDFLSPEFRMAHVPVVTRIGSHTQTSHIKLYFSLSLSHFHFVFAAISLVDFSVLVFSNFDERCHTITSLLQTSSLP</sequence>
<dbReference type="EMBL" id="CM031813">
    <property type="protein sequence ID" value="KAG6654366.1"/>
    <property type="molecule type" value="Genomic_DNA"/>
</dbReference>
<dbReference type="EMBL" id="CM031813">
    <property type="protein sequence ID" value="KAG6654362.1"/>
    <property type="molecule type" value="Genomic_DNA"/>
</dbReference>
<keyword evidence="1" id="KW-0472">Membrane</keyword>
<dbReference type="EMBL" id="CM031813">
    <property type="protein sequence ID" value="KAG6654363.1"/>
    <property type="molecule type" value="Genomic_DNA"/>
</dbReference>
<keyword evidence="3" id="KW-1185">Reference proteome</keyword>
<keyword evidence="1" id="KW-1133">Transmembrane helix</keyword>
<evidence type="ECO:0000313" key="2">
    <source>
        <dbReference type="EMBL" id="KAG6654363.1"/>
    </source>
</evidence>
<gene>
    <name evidence="2" type="ORF">CIPAW_05G140300</name>
</gene>
<proteinExistence type="predicted"/>